<dbReference type="Pfam" id="PF00583">
    <property type="entry name" value="Acetyltransf_1"/>
    <property type="match status" value="1"/>
</dbReference>
<evidence type="ECO:0000313" key="3">
    <source>
        <dbReference type="Proteomes" id="UP000274920"/>
    </source>
</evidence>
<protein>
    <submittedName>
        <fullName evidence="2">GNAT family N-acetyltransferase</fullName>
    </submittedName>
</protein>
<reference evidence="2" key="1">
    <citation type="submission" date="2018-10" db="EMBL/GenBank/DDBJ databases">
        <title>Schaedlerella arabinophila gen. nov. sp. nov., isolated from the mouse intestinal tract and comparative analysis with the genome of the closely related altered Schaedler flora strain ASF502.</title>
        <authorList>
            <person name="Miyake S."/>
            <person name="Soh M."/>
            <person name="Seedorf H."/>
        </authorList>
    </citation>
    <scope>NUCLEOTIDE SEQUENCE [LARGE SCALE GENOMIC DNA]</scope>
    <source>
        <strain evidence="2">DSM 106076</strain>
    </source>
</reference>
<gene>
    <name evidence="2" type="ORF">EBB54_25310</name>
</gene>
<dbReference type="AlphaFoldDB" id="A0A3R8M219"/>
<accession>A0A3R8M219</accession>
<comment type="caution">
    <text evidence="2">The sequence shown here is derived from an EMBL/GenBank/DDBJ whole genome shotgun (WGS) entry which is preliminary data.</text>
</comment>
<evidence type="ECO:0000259" key="1">
    <source>
        <dbReference type="PROSITE" id="PS51186"/>
    </source>
</evidence>
<name>A0A3R8M219_9FIRM</name>
<dbReference type="PROSITE" id="PS51186">
    <property type="entry name" value="GNAT"/>
    <property type="match status" value="1"/>
</dbReference>
<dbReference type="InterPro" id="IPR000182">
    <property type="entry name" value="GNAT_dom"/>
</dbReference>
<evidence type="ECO:0000313" key="2">
    <source>
        <dbReference type="EMBL" id="RRK34278.1"/>
    </source>
</evidence>
<dbReference type="CDD" id="cd04301">
    <property type="entry name" value="NAT_SF"/>
    <property type="match status" value="1"/>
</dbReference>
<keyword evidence="2" id="KW-0808">Transferase</keyword>
<sequence length="176" mass="20033">MIQYRTLSEHELCRGLFRDFIRHQVVTKCWRKEHNEWLIKDAPFIDNWTESDYDFLVSCLKHTLSAGGFVYAAFCGNALKGFVSVESGLFGGAQKYLDLTSLHVSEDMRGSGIGTALFCAAKDWAKKNGAEKLYISAHSAVETQVFYKKMGCVDAESYQQKHVEAEPFDRQLECRL</sequence>
<feature type="domain" description="N-acetyltransferase" evidence="1">
    <location>
        <begin position="15"/>
        <end position="173"/>
    </location>
</feature>
<dbReference type="SUPFAM" id="SSF55729">
    <property type="entry name" value="Acyl-CoA N-acyltransferases (Nat)"/>
    <property type="match status" value="1"/>
</dbReference>
<dbReference type="Gene3D" id="3.40.630.30">
    <property type="match status" value="1"/>
</dbReference>
<dbReference type="RefSeq" id="WP_125129431.1">
    <property type="nucleotide sequence ID" value="NZ_RHJS01000002.1"/>
</dbReference>
<organism evidence="2 3">
    <name type="scientific">Schaedlerella arabinosiphila</name>
    <dbReference type="NCBI Taxonomy" id="2044587"/>
    <lineage>
        <taxon>Bacteria</taxon>
        <taxon>Bacillati</taxon>
        <taxon>Bacillota</taxon>
        <taxon>Clostridia</taxon>
        <taxon>Lachnospirales</taxon>
        <taxon>Lachnospiraceae</taxon>
        <taxon>Schaedlerella</taxon>
    </lineage>
</organism>
<dbReference type="InterPro" id="IPR016181">
    <property type="entry name" value="Acyl_CoA_acyltransferase"/>
</dbReference>
<dbReference type="Proteomes" id="UP000274920">
    <property type="component" value="Unassembled WGS sequence"/>
</dbReference>
<proteinExistence type="predicted"/>
<dbReference type="GO" id="GO:0016747">
    <property type="term" value="F:acyltransferase activity, transferring groups other than amino-acyl groups"/>
    <property type="evidence" value="ECO:0007669"/>
    <property type="project" value="InterPro"/>
</dbReference>
<dbReference type="EMBL" id="RHJS01000002">
    <property type="protein sequence ID" value="RRK34278.1"/>
    <property type="molecule type" value="Genomic_DNA"/>
</dbReference>
<keyword evidence="3" id="KW-1185">Reference proteome</keyword>